<dbReference type="GO" id="GO:0005576">
    <property type="term" value="C:extracellular region"/>
    <property type="evidence" value="ECO:0007669"/>
    <property type="project" value="UniProtKB-SubCell"/>
</dbReference>
<feature type="region of interest" description="Disordered" evidence="9">
    <location>
        <begin position="479"/>
        <end position="502"/>
    </location>
</feature>
<dbReference type="PANTHER" id="PTHR11319">
    <property type="entry name" value="G PROTEIN-COUPLED RECEPTOR-RELATED"/>
    <property type="match status" value="1"/>
</dbReference>
<dbReference type="InterPro" id="IPR000742">
    <property type="entry name" value="EGF"/>
</dbReference>
<evidence type="ECO:0000256" key="8">
    <source>
        <dbReference type="PROSITE-ProRule" id="PRU00076"/>
    </source>
</evidence>
<dbReference type="InterPro" id="IPR003368">
    <property type="entry name" value="POMP_repeat"/>
</dbReference>
<feature type="transmembrane region" description="Helical" evidence="10">
    <location>
        <begin position="507"/>
        <end position="531"/>
    </location>
</feature>
<comment type="caution">
    <text evidence="8">Lacks conserved residue(s) required for the propagation of feature annotation.</text>
</comment>
<dbReference type="AlphaFoldDB" id="A0A8J4VAX5"/>
<evidence type="ECO:0000313" key="13">
    <source>
        <dbReference type="EMBL" id="KAF2077609.1"/>
    </source>
</evidence>
<dbReference type="SMART" id="SM00181">
    <property type="entry name" value="EGF"/>
    <property type="match status" value="1"/>
</dbReference>
<dbReference type="Proteomes" id="UP000695562">
    <property type="component" value="Unassembled WGS sequence"/>
</dbReference>
<proteinExistence type="predicted"/>
<keyword evidence="14" id="KW-1185">Reference proteome</keyword>
<comment type="caution">
    <text evidence="13">The sequence shown here is derived from an EMBL/GenBank/DDBJ whole genome shotgun (WGS) entry which is preliminary data.</text>
</comment>
<evidence type="ECO:0000256" key="3">
    <source>
        <dbReference type="ARBA" id="ARBA00004613"/>
    </source>
</evidence>
<dbReference type="Gene3D" id="2.10.25.10">
    <property type="entry name" value="Laminin"/>
    <property type="match status" value="1"/>
</dbReference>
<evidence type="ECO:0000256" key="1">
    <source>
        <dbReference type="ARBA" id="ARBA00004196"/>
    </source>
</evidence>
<dbReference type="Pfam" id="PF02415">
    <property type="entry name" value="Chlam_PMP"/>
    <property type="match status" value="2"/>
</dbReference>
<feature type="chain" id="PRO_5035240872" description="EGF-like domain-containing protein" evidence="11">
    <location>
        <begin position="25"/>
        <end position="551"/>
    </location>
</feature>
<dbReference type="SUPFAM" id="SSF51126">
    <property type="entry name" value="Pectin lyase-like"/>
    <property type="match status" value="1"/>
</dbReference>
<dbReference type="EMBL" id="AJWJ01000024">
    <property type="protein sequence ID" value="KAF2077609.1"/>
    <property type="molecule type" value="Genomic_DNA"/>
</dbReference>
<evidence type="ECO:0000256" key="6">
    <source>
        <dbReference type="ARBA" id="ARBA00023136"/>
    </source>
</evidence>
<dbReference type="NCBIfam" id="TIGR01376">
    <property type="entry name" value="POMP_repeat"/>
    <property type="match status" value="2"/>
</dbReference>
<keyword evidence="6 10" id="KW-0472">Membrane</keyword>
<keyword evidence="8" id="KW-1015">Disulfide bond</keyword>
<evidence type="ECO:0000313" key="14">
    <source>
        <dbReference type="Proteomes" id="UP000695562"/>
    </source>
</evidence>
<dbReference type="PANTHER" id="PTHR11319:SF35">
    <property type="entry name" value="OUTER MEMBRANE PROTEIN PMPC-RELATED"/>
    <property type="match status" value="1"/>
</dbReference>
<evidence type="ECO:0000256" key="2">
    <source>
        <dbReference type="ARBA" id="ARBA00004442"/>
    </source>
</evidence>
<keyword evidence="10" id="KW-1133">Transmembrane helix</keyword>
<evidence type="ECO:0000256" key="10">
    <source>
        <dbReference type="SAM" id="Phobius"/>
    </source>
</evidence>
<evidence type="ECO:0000256" key="4">
    <source>
        <dbReference type="ARBA" id="ARBA00022525"/>
    </source>
</evidence>
<sequence length="551" mass="58441">MNKYWQNSIILILTILFVLNSVDATLYQCFADTTKPSTCNTNGLAIRVCPTILNCLEYLSSIKNLNSTSQFKISLPNPYYSSSTSCNLSFSFAIGLTISNVGDQTPIVDCQYRSPFIKSGSSLTVNGLHITNAINSAITAPPSQSVVSIYQTTFTNCSGVDGGALSISYPTSLTVYFSFFTNNSATGLGGAIYASTTNVFRSSFSNNTATSMGGAIYSQELTVQTSGFIGNIAQQGGGGAIFSLETHISGSTLRNNSAPQGGAIDTEFIGADSNSIYENTAQQGGAIYIRSSIRQNQMTNCKIYNNTVTSDGGALYIYSASTQSELDLTKTSIFDNKAANIGGAFYFNQTSTSFLFNGNVYNNTALNPKYADNSVAQEFGCDDSSFANCNFCSSINCNTCQKNKGICLKEQGSNEKNDEDDVGKKRGGGGSSEDDVPVLCLLSSFGCDHGTCSLKANNTFTCSCSSGYSGSKCNNGGSSSSSNSSSSEPAPTPTITPKPSKSKKDKALAISLPIVFVFLGIIFLVVVYFILKKKRPTEQGYSALPIQVESS</sequence>
<feature type="disulfide bond" evidence="8">
    <location>
        <begin position="464"/>
        <end position="473"/>
    </location>
</feature>
<dbReference type="PROSITE" id="PS01186">
    <property type="entry name" value="EGF_2"/>
    <property type="match status" value="1"/>
</dbReference>
<dbReference type="PROSITE" id="PS00022">
    <property type="entry name" value="EGF_1"/>
    <property type="match status" value="1"/>
</dbReference>
<keyword evidence="7" id="KW-0998">Cell outer membrane</keyword>
<feature type="domain" description="EGF-like" evidence="12">
    <location>
        <begin position="443"/>
        <end position="474"/>
    </location>
</feature>
<keyword evidence="5 11" id="KW-0732">Signal</keyword>
<evidence type="ECO:0000256" key="11">
    <source>
        <dbReference type="SAM" id="SignalP"/>
    </source>
</evidence>
<evidence type="ECO:0000259" key="12">
    <source>
        <dbReference type="PROSITE" id="PS50026"/>
    </source>
</evidence>
<organism evidence="13 14">
    <name type="scientific">Polysphondylium violaceum</name>
    <dbReference type="NCBI Taxonomy" id="133409"/>
    <lineage>
        <taxon>Eukaryota</taxon>
        <taxon>Amoebozoa</taxon>
        <taxon>Evosea</taxon>
        <taxon>Eumycetozoa</taxon>
        <taxon>Dictyostelia</taxon>
        <taxon>Dictyosteliales</taxon>
        <taxon>Dictyosteliaceae</taxon>
        <taxon>Polysphondylium</taxon>
    </lineage>
</organism>
<feature type="signal peptide" evidence="11">
    <location>
        <begin position="1"/>
        <end position="24"/>
    </location>
</feature>
<dbReference type="PROSITE" id="PS50026">
    <property type="entry name" value="EGF_3"/>
    <property type="match status" value="1"/>
</dbReference>
<keyword evidence="8" id="KW-0245">EGF-like domain</keyword>
<accession>A0A8J4VAX5</accession>
<comment type="subcellular location">
    <subcellularLocation>
        <location evidence="1">Cell envelope</location>
    </subcellularLocation>
    <subcellularLocation>
        <location evidence="2">Cell outer membrane</location>
    </subcellularLocation>
    <subcellularLocation>
        <location evidence="3">Secreted</location>
    </subcellularLocation>
</comment>
<protein>
    <recommendedName>
        <fullName evidence="12">EGF-like domain-containing protein</fullName>
    </recommendedName>
</protein>
<evidence type="ECO:0000256" key="5">
    <source>
        <dbReference type="ARBA" id="ARBA00022729"/>
    </source>
</evidence>
<feature type="compositionally biased region" description="Low complexity" evidence="9">
    <location>
        <begin position="479"/>
        <end position="489"/>
    </location>
</feature>
<keyword evidence="10" id="KW-0812">Transmembrane</keyword>
<keyword evidence="4" id="KW-0964">Secreted</keyword>
<feature type="region of interest" description="Disordered" evidence="9">
    <location>
        <begin position="411"/>
        <end position="432"/>
    </location>
</feature>
<reference evidence="13" key="1">
    <citation type="submission" date="2020-01" db="EMBL/GenBank/DDBJ databases">
        <title>Development of genomics and gene disruption for Polysphondylium violaceum indicates a role for the polyketide synthase stlB in stalk morphogenesis.</title>
        <authorList>
            <person name="Narita B."/>
            <person name="Kawabe Y."/>
            <person name="Kin K."/>
            <person name="Saito T."/>
            <person name="Gibbs R."/>
            <person name="Kuspa A."/>
            <person name="Muzny D."/>
            <person name="Queller D."/>
            <person name="Richards S."/>
            <person name="Strassman J."/>
            <person name="Sucgang R."/>
            <person name="Worley K."/>
            <person name="Schaap P."/>
        </authorList>
    </citation>
    <scope>NUCLEOTIDE SEQUENCE</scope>
    <source>
        <strain evidence="13">QSvi11</strain>
    </source>
</reference>
<dbReference type="OrthoDB" id="21116at2759"/>
<gene>
    <name evidence="13" type="ORF">CYY_001072</name>
</gene>
<evidence type="ECO:0000256" key="7">
    <source>
        <dbReference type="ARBA" id="ARBA00023237"/>
    </source>
</evidence>
<dbReference type="InterPro" id="IPR011050">
    <property type="entry name" value="Pectin_lyase_fold/virulence"/>
</dbReference>
<name>A0A8J4VAX5_9MYCE</name>
<evidence type="ECO:0000256" key="9">
    <source>
        <dbReference type="SAM" id="MobiDB-lite"/>
    </source>
</evidence>